<evidence type="ECO:0000256" key="7">
    <source>
        <dbReference type="SAM" id="MobiDB-lite"/>
    </source>
</evidence>
<feature type="transmembrane region" description="Helical" evidence="8">
    <location>
        <begin position="252"/>
        <end position="271"/>
    </location>
</feature>
<comment type="subcellular location">
    <subcellularLocation>
        <location evidence="1">Cell membrane</location>
        <topology evidence="1">Multi-pass membrane protein</topology>
    </subcellularLocation>
</comment>
<dbReference type="Pfam" id="PF07690">
    <property type="entry name" value="MFS_1"/>
    <property type="match status" value="1"/>
</dbReference>
<evidence type="ECO:0000256" key="3">
    <source>
        <dbReference type="ARBA" id="ARBA00022475"/>
    </source>
</evidence>
<keyword evidence="6 8" id="KW-0472">Membrane</keyword>
<dbReference type="EMBL" id="JAFBCL010000001">
    <property type="protein sequence ID" value="MBM7809645.1"/>
    <property type="molecule type" value="Genomic_DNA"/>
</dbReference>
<dbReference type="RefSeq" id="WP_204840734.1">
    <property type="nucleotide sequence ID" value="NZ_JAFBCL010000001.1"/>
</dbReference>
<keyword evidence="10" id="KW-1185">Reference proteome</keyword>
<gene>
    <name evidence="9" type="ORF">JOE68_000510</name>
</gene>
<organism evidence="9 10">
    <name type="scientific">Saccharothrix algeriensis</name>
    <dbReference type="NCBI Taxonomy" id="173560"/>
    <lineage>
        <taxon>Bacteria</taxon>
        <taxon>Bacillati</taxon>
        <taxon>Actinomycetota</taxon>
        <taxon>Actinomycetes</taxon>
        <taxon>Pseudonocardiales</taxon>
        <taxon>Pseudonocardiaceae</taxon>
        <taxon>Saccharothrix</taxon>
    </lineage>
</organism>
<dbReference type="PANTHER" id="PTHR43266">
    <property type="entry name" value="MACROLIDE-EFFLUX PROTEIN"/>
    <property type="match status" value="1"/>
</dbReference>
<keyword evidence="2" id="KW-0813">Transport</keyword>
<dbReference type="InterPro" id="IPR011701">
    <property type="entry name" value="MFS"/>
</dbReference>
<feature type="transmembrane region" description="Helical" evidence="8">
    <location>
        <begin position="75"/>
        <end position="93"/>
    </location>
</feature>
<evidence type="ECO:0000313" key="9">
    <source>
        <dbReference type="EMBL" id="MBM7809645.1"/>
    </source>
</evidence>
<evidence type="ECO:0000256" key="8">
    <source>
        <dbReference type="SAM" id="Phobius"/>
    </source>
</evidence>
<name>A0ABS2S082_9PSEU</name>
<dbReference type="Gene3D" id="1.20.1250.20">
    <property type="entry name" value="MFS general substrate transporter like domains"/>
    <property type="match status" value="1"/>
</dbReference>
<feature type="transmembrane region" description="Helical" evidence="8">
    <location>
        <begin position="99"/>
        <end position="117"/>
    </location>
</feature>
<evidence type="ECO:0000256" key="2">
    <source>
        <dbReference type="ARBA" id="ARBA00022448"/>
    </source>
</evidence>
<protein>
    <submittedName>
        <fullName evidence="9">MFS family permease</fullName>
    </submittedName>
</protein>
<accession>A0ABS2S082</accession>
<keyword evidence="4 8" id="KW-0812">Transmembrane</keyword>
<evidence type="ECO:0000256" key="6">
    <source>
        <dbReference type="ARBA" id="ARBA00023136"/>
    </source>
</evidence>
<comment type="caution">
    <text evidence="9">The sequence shown here is derived from an EMBL/GenBank/DDBJ whole genome shotgun (WGS) entry which is preliminary data.</text>
</comment>
<dbReference type="Proteomes" id="UP001195724">
    <property type="component" value="Unassembled WGS sequence"/>
</dbReference>
<reference evidence="9 10" key="1">
    <citation type="submission" date="2021-01" db="EMBL/GenBank/DDBJ databases">
        <title>Sequencing the genomes of 1000 actinobacteria strains.</title>
        <authorList>
            <person name="Klenk H.-P."/>
        </authorList>
    </citation>
    <scope>NUCLEOTIDE SEQUENCE [LARGE SCALE GENOMIC DNA]</scope>
    <source>
        <strain evidence="9 10">DSM 44581</strain>
    </source>
</reference>
<proteinExistence type="predicted"/>
<feature type="transmembrane region" description="Helical" evidence="8">
    <location>
        <begin position="315"/>
        <end position="332"/>
    </location>
</feature>
<evidence type="ECO:0000313" key="10">
    <source>
        <dbReference type="Proteomes" id="UP001195724"/>
    </source>
</evidence>
<dbReference type="CDD" id="cd06173">
    <property type="entry name" value="MFS_MefA_like"/>
    <property type="match status" value="1"/>
</dbReference>
<feature type="transmembrane region" description="Helical" evidence="8">
    <location>
        <begin position="375"/>
        <end position="399"/>
    </location>
</feature>
<dbReference type="InterPro" id="IPR036259">
    <property type="entry name" value="MFS_trans_sf"/>
</dbReference>
<keyword evidence="5 8" id="KW-1133">Transmembrane helix</keyword>
<feature type="transmembrane region" description="Helical" evidence="8">
    <location>
        <begin position="283"/>
        <end position="303"/>
    </location>
</feature>
<dbReference type="PANTHER" id="PTHR43266:SF2">
    <property type="entry name" value="MAJOR FACILITATOR SUPERFAMILY (MFS) PROFILE DOMAIN-CONTAINING PROTEIN"/>
    <property type="match status" value="1"/>
</dbReference>
<evidence type="ECO:0000256" key="4">
    <source>
        <dbReference type="ARBA" id="ARBA00022692"/>
    </source>
</evidence>
<feature type="transmembrane region" description="Helical" evidence="8">
    <location>
        <begin position="138"/>
        <end position="157"/>
    </location>
</feature>
<feature type="transmembrane region" description="Helical" evidence="8">
    <location>
        <begin position="12"/>
        <end position="32"/>
    </location>
</feature>
<sequence>MVAIPAFRRLWLATFLCSTADWLALLGIATLVAGSSDDYAVQNFAFSGVVLGNLVPGLLFAPVGGLLADRFDRRVLMAVGDVLRCSLLLSVVFTDLPWWPFAASFLASSVAMVWIPAKEAAVPNLLRGRDQVETANQVGMVTTYGFAVVAGGGLHALAGIGPSLGLPADLLGANGAIRLAIGVAALLYLASAAQVALRVPELSLRVPGLPPRRTAERDDRAGAGAGQGGGTGVVAMIRDVGHFVRTTPVVRGLIIGALGAFAAGGAVVGSAQPYANSLPAGQAGFGLLFAAVFVGLAIGMVGAPGLAGRLAHERLFGAAIVLAGVALVPAALSPHLLVSLVAVVVVGACAGAAFLTGVTIIGSRVADDVRGRVNALYQGLMKVVLGSSLAVVPVLVGLVTPRTAHVLGNEVVIDGTRPVLLGGAVLACVAGVLAYLQMDDRGSGPAPRAAPRPRRGVVAEEDASSPGGQPRPCPCCAGPGGPWSGP</sequence>
<evidence type="ECO:0000256" key="5">
    <source>
        <dbReference type="ARBA" id="ARBA00022989"/>
    </source>
</evidence>
<feature type="transmembrane region" description="Helical" evidence="8">
    <location>
        <begin position="419"/>
        <end position="438"/>
    </location>
</feature>
<feature type="region of interest" description="Disordered" evidence="7">
    <location>
        <begin position="441"/>
        <end position="486"/>
    </location>
</feature>
<evidence type="ECO:0000256" key="1">
    <source>
        <dbReference type="ARBA" id="ARBA00004651"/>
    </source>
</evidence>
<feature type="transmembrane region" description="Helical" evidence="8">
    <location>
        <begin position="338"/>
        <end position="363"/>
    </location>
</feature>
<feature type="transmembrane region" description="Helical" evidence="8">
    <location>
        <begin position="177"/>
        <end position="197"/>
    </location>
</feature>
<keyword evidence="3" id="KW-1003">Cell membrane</keyword>
<dbReference type="SUPFAM" id="SSF103473">
    <property type="entry name" value="MFS general substrate transporter"/>
    <property type="match status" value="1"/>
</dbReference>
<feature type="transmembrane region" description="Helical" evidence="8">
    <location>
        <begin position="44"/>
        <end position="68"/>
    </location>
</feature>